<evidence type="ECO:0000313" key="1">
    <source>
        <dbReference type="EMBL" id="EQB46311.1"/>
    </source>
</evidence>
<comment type="caution">
    <text evidence="1">The sequence shown here is derived from an EMBL/GenBank/DDBJ whole genome shotgun (WGS) entry which is preliminary data.</text>
</comment>
<reference evidence="2" key="1">
    <citation type="journal article" date="2013" name="Mol. Plant Microbe Interact.">
        <title>Global aspects of pacC regulation of pathogenicity genes in Colletotrichum gloeosporioides as revealed by transcriptome analysis.</title>
        <authorList>
            <person name="Alkan N."/>
            <person name="Meng X."/>
            <person name="Friedlander G."/>
            <person name="Reuveni E."/>
            <person name="Sukno S."/>
            <person name="Sherman A."/>
            <person name="Thon M."/>
            <person name="Fluhr R."/>
            <person name="Prusky D."/>
        </authorList>
    </citation>
    <scope>NUCLEOTIDE SEQUENCE [LARGE SCALE GENOMIC DNA]</scope>
    <source>
        <strain evidence="2">Cg-14</strain>
    </source>
</reference>
<proteinExistence type="predicted"/>
<dbReference type="Proteomes" id="UP000015530">
    <property type="component" value="Unassembled WGS sequence"/>
</dbReference>
<gene>
    <name evidence="1" type="ORF">CGLO_14645</name>
</gene>
<protein>
    <submittedName>
        <fullName evidence="1">Uncharacterized protein</fullName>
    </submittedName>
</protein>
<evidence type="ECO:0000313" key="2">
    <source>
        <dbReference type="Proteomes" id="UP000015530"/>
    </source>
</evidence>
<organism evidence="1 2">
    <name type="scientific">Colletotrichum gloeosporioides (strain Cg-14)</name>
    <name type="common">Anthracnose fungus</name>
    <name type="synonym">Glomerella cingulata</name>
    <dbReference type="NCBI Taxonomy" id="1237896"/>
    <lineage>
        <taxon>Eukaryota</taxon>
        <taxon>Fungi</taxon>
        <taxon>Dikarya</taxon>
        <taxon>Ascomycota</taxon>
        <taxon>Pezizomycotina</taxon>
        <taxon>Sordariomycetes</taxon>
        <taxon>Hypocreomycetidae</taxon>
        <taxon>Glomerellales</taxon>
        <taxon>Glomerellaceae</taxon>
        <taxon>Colletotrichum</taxon>
        <taxon>Colletotrichum gloeosporioides species complex</taxon>
    </lineage>
</organism>
<dbReference type="EMBL" id="AMYD01003444">
    <property type="protein sequence ID" value="EQB46311.1"/>
    <property type="molecule type" value="Genomic_DNA"/>
</dbReference>
<sequence>MSSHYFHYVLLYQSQ</sequence>
<accession>T0L3T4</accession>
<name>T0L3T4_COLGC</name>
<dbReference type="HOGENOM" id="CLU_3434137_0_0_1"/>